<evidence type="ECO:0000313" key="14">
    <source>
        <dbReference type="Proteomes" id="UP000035050"/>
    </source>
</evidence>
<feature type="chain" id="PRO_5002412375" description="Porin domain-containing protein" evidence="11">
    <location>
        <begin position="21"/>
        <end position="359"/>
    </location>
</feature>
<protein>
    <recommendedName>
        <fullName evidence="12">Porin domain-containing protein</fullName>
    </recommendedName>
</protein>
<reference evidence="13" key="1">
    <citation type="submission" date="2016-06" db="EMBL/GenBank/DDBJ databases">
        <title>Pandoraea oxalativorans DSM 23570 Genome Sequencing.</title>
        <authorList>
            <person name="Ee R."/>
            <person name="Lim Y.-L."/>
            <person name="Yong D."/>
            <person name="Yin W.-F."/>
            <person name="Chan K.-G."/>
        </authorList>
    </citation>
    <scope>NUCLEOTIDE SEQUENCE</scope>
    <source>
        <strain evidence="13">DSM 23570</strain>
    </source>
</reference>
<dbReference type="Gene3D" id="2.40.160.10">
    <property type="entry name" value="Porin"/>
    <property type="match status" value="1"/>
</dbReference>
<dbReference type="InterPro" id="IPR050298">
    <property type="entry name" value="Gram-neg_bact_OMP"/>
</dbReference>
<dbReference type="GO" id="GO:0015288">
    <property type="term" value="F:porin activity"/>
    <property type="evidence" value="ECO:0007669"/>
    <property type="project" value="UniProtKB-KW"/>
</dbReference>
<name>A0A0E3U636_9BURK</name>
<keyword evidence="14" id="KW-1185">Reference proteome</keyword>
<sequence length="359" mass="37730">MKFRLAMAAGLALLTTTANAQSNVTLYGIIDTGVVYYNQAAAGGSFVGVPTLTGELPSRFGLRGVEDLGGGLKAVFTLENGFQPGTGSLNYGGRLFGRQANVGLAGEWGTVLIGRQNNMSFFATLNADIIGPSNMSMASFDPYLANTRSDNAVSYMGKFHGVTLGATYSFGRDTANAGGPSATGCPGQVAGNFRACKQYTGLIGYDYQDFGIAASYDQMRGNVGAAAPLTSAAYTDSRGIVNAYYKLSWGRVGGGWIHRNVDAGAASLQSDIYFLGATYLPTIEWALDFQALRYQVKSKSNATLLVSRATYSLSKRTSVYGMVGWVGNSENGSVPISAGGSVVTGANQFGTMLGMQHRF</sequence>
<evidence type="ECO:0000256" key="2">
    <source>
        <dbReference type="ARBA" id="ARBA00011233"/>
    </source>
</evidence>
<organism evidence="13 14">
    <name type="scientific">Pandoraea oxalativorans</name>
    <dbReference type="NCBI Taxonomy" id="573737"/>
    <lineage>
        <taxon>Bacteria</taxon>
        <taxon>Pseudomonadati</taxon>
        <taxon>Pseudomonadota</taxon>
        <taxon>Betaproteobacteria</taxon>
        <taxon>Burkholderiales</taxon>
        <taxon>Burkholderiaceae</taxon>
        <taxon>Pandoraea</taxon>
    </lineage>
</organism>
<dbReference type="RefSeq" id="WP_046290479.1">
    <property type="nucleotide sequence ID" value="NZ_CP011253.3"/>
</dbReference>
<dbReference type="GO" id="GO:0006811">
    <property type="term" value="P:monoatomic ion transport"/>
    <property type="evidence" value="ECO:0007669"/>
    <property type="project" value="UniProtKB-KW"/>
</dbReference>
<accession>A0A0E3U636</accession>
<evidence type="ECO:0000256" key="11">
    <source>
        <dbReference type="SAM" id="SignalP"/>
    </source>
</evidence>
<keyword evidence="6 11" id="KW-0732">Signal</keyword>
<feature type="domain" description="Porin" evidence="12">
    <location>
        <begin position="9"/>
        <end position="330"/>
    </location>
</feature>
<dbReference type="HOGENOM" id="CLU_038238_2_0_4"/>
<evidence type="ECO:0000256" key="9">
    <source>
        <dbReference type="ARBA" id="ARBA00023136"/>
    </source>
</evidence>
<dbReference type="EMBL" id="CP011253">
    <property type="protein sequence ID" value="AKC69138.1"/>
    <property type="molecule type" value="Genomic_DNA"/>
</dbReference>
<evidence type="ECO:0000313" key="13">
    <source>
        <dbReference type="EMBL" id="AKC69138.1"/>
    </source>
</evidence>
<evidence type="ECO:0000256" key="10">
    <source>
        <dbReference type="ARBA" id="ARBA00023237"/>
    </source>
</evidence>
<keyword evidence="5" id="KW-0812">Transmembrane</keyword>
<keyword evidence="7" id="KW-0406">Ion transport</keyword>
<keyword evidence="4" id="KW-1134">Transmembrane beta strand</keyword>
<dbReference type="CDD" id="cd00342">
    <property type="entry name" value="gram_neg_porins"/>
    <property type="match status" value="1"/>
</dbReference>
<keyword evidence="8" id="KW-0626">Porin</keyword>
<dbReference type="GO" id="GO:0046930">
    <property type="term" value="C:pore complex"/>
    <property type="evidence" value="ECO:0007669"/>
    <property type="project" value="UniProtKB-KW"/>
</dbReference>
<gene>
    <name evidence="13" type="ORF">MB84_06140</name>
</gene>
<keyword evidence="3" id="KW-0813">Transport</keyword>
<dbReference type="AlphaFoldDB" id="A0A0E3U636"/>
<dbReference type="KEGG" id="pox:MB84_06140"/>
<dbReference type="Pfam" id="PF13609">
    <property type="entry name" value="Porin_4"/>
    <property type="match status" value="1"/>
</dbReference>
<evidence type="ECO:0000256" key="8">
    <source>
        <dbReference type="ARBA" id="ARBA00023114"/>
    </source>
</evidence>
<dbReference type="PRINTS" id="PR00184">
    <property type="entry name" value="NEISSPPORIN"/>
</dbReference>
<keyword evidence="9" id="KW-0472">Membrane</keyword>
<dbReference type="PATRIC" id="fig|573737.6.peg.2052"/>
<dbReference type="Proteomes" id="UP000035050">
    <property type="component" value="Chromosome"/>
</dbReference>
<evidence type="ECO:0000256" key="4">
    <source>
        <dbReference type="ARBA" id="ARBA00022452"/>
    </source>
</evidence>
<dbReference type="InterPro" id="IPR023614">
    <property type="entry name" value="Porin_dom_sf"/>
</dbReference>
<proteinExistence type="predicted"/>
<dbReference type="SUPFAM" id="SSF56935">
    <property type="entry name" value="Porins"/>
    <property type="match status" value="1"/>
</dbReference>
<evidence type="ECO:0000256" key="7">
    <source>
        <dbReference type="ARBA" id="ARBA00023065"/>
    </source>
</evidence>
<evidence type="ECO:0000256" key="1">
    <source>
        <dbReference type="ARBA" id="ARBA00004571"/>
    </source>
</evidence>
<evidence type="ECO:0000256" key="3">
    <source>
        <dbReference type="ARBA" id="ARBA00022448"/>
    </source>
</evidence>
<dbReference type="InterPro" id="IPR033900">
    <property type="entry name" value="Gram_neg_porin_domain"/>
</dbReference>
<comment type="subcellular location">
    <subcellularLocation>
        <location evidence="1">Cell outer membrane</location>
        <topology evidence="1">Multi-pass membrane protein</topology>
    </subcellularLocation>
</comment>
<keyword evidence="10" id="KW-0998">Cell outer membrane</keyword>
<evidence type="ECO:0000259" key="12">
    <source>
        <dbReference type="Pfam" id="PF13609"/>
    </source>
</evidence>
<evidence type="ECO:0000256" key="6">
    <source>
        <dbReference type="ARBA" id="ARBA00022729"/>
    </source>
</evidence>
<feature type="signal peptide" evidence="11">
    <location>
        <begin position="1"/>
        <end position="20"/>
    </location>
</feature>
<dbReference type="GO" id="GO:0009279">
    <property type="term" value="C:cell outer membrane"/>
    <property type="evidence" value="ECO:0007669"/>
    <property type="project" value="UniProtKB-SubCell"/>
</dbReference>
<dbReference type="OrthoDB" id="8679056at2"/>
<comment type="subunit">
    <text evidence="2">Homotrimer.</text>
</comment>
<dbReference type="PANTHER" id="PTHR34501:SF9">
    <property type="entry name" value="MAJOR OUTER MEMBRANE PROTEIN P.IA"/>
    <property type="match status" value="1"/>
</dbReference>
<dbReference type="InterPro" id="IPR002299">
    <property type="entry name" value="Porin_Neis"/>
</dbReference>
<dbReference type="PANTHER" id="PTHR34501">
    <property type="entry name" value="PROTEIN YDDL-RELATED"/>
    <property type="match status" value="1"/>
</dbReference>
<evidence type="ECO:0000256" key="5">
    <source>
        <dbReference type="ARBA" id="ARBA00022692"/>
    </source>
</evidence>